<comment type="caution">
    <text evidence="1">The sequence shown here is derived from an EMBL/GenBank/DDBJ whole genome shotgun (WGS) entry which is preliminary data.</text>
</comment>
<evidence type="ECO:0000313" key="2">
    <source>
        <dbReference type="Proteomes" id="UP000054937"/>
    </source>
</evidence>
<protein>
    <recommendedName>
        <fullName evidence="3">Phospholipid scramblase</fullName>
    </recommendedName>
</protein>
<gene>
    <name evidence="1" type="ORF">PPERSA_07093</name>
</gene>
<dbReference type="EMBL" id="LDAU01000090">
    <property type="protein sequence ID" value="KRX06930.1"/>
    <property type="molecule type" value="Genomic_DNA"/>
</dbReference>
<evidence type="ECO:0008006" key="3">
    <source>
        <dbReference type="Google" id="ProtNLM"/>
    </source>
</evidence>
<dbReference type="InParanoid" id="A0A0V0QXG0"/>
<dbReference type="Proteomes" id="UP000054937">
    <property type="component" value="Unassembled WGS sequence"/>
</dbReference>
<dbReference type="AlphaFoldDB" id="A0A0V0QXG0"/>
<proteinExistence type="predicted"/>
<organism evidence="1 2">
    <name type="scientific">Pseudocohnilembus persalinus</name>
    <name type="common">Ciliate</name>
    <dbReference type="NCBI Taxonomy" id="266149"/>
    <lineage>
        <taxon>Eukaryota</taxon>
        <taxon>Sar</taxon>
        <taxon>Alveolata</taxon>
        <taxon>Ciliophora</taxon>
        <taxon>Intramacronucleata</taxon>
        <taxon>Oligohymenophorea</taxon>
        <taxon>Scuticociliatia</taxon>
        <taxon>Philasterida</taxon>
        <taxon>Pseudocohnilembidae</taxon>
        <taxon>Pseudocohnilembus</taxon>
    </lineage>
</organism>
<keyword evidence="2" id="KW-1185">Reference proteome</keyword>
<accession>A0A0V0QXG0</accession>
<name>A0A0V0QXG0_PSEPJ</name>
<reference evidence="1 2" key="1">
    <citation type="journal article" date="2015" name="Sci. Rep.">
        <title>Genome of the facultative scuticociliatosis pathogen Pseudocohnilembus persalinus provides insight into its virulence through horizontal gene transfer.</title>
        <authorList>
            <person name="Xiong J."/>
            <person name="Wang G."/>
            <person name="Cheng J."/>
            <person name="Tian M."/>
            <person name="Pan X."/>
            <person name="Warren A."/>
            <person name="Jiang C."/>
            <person name="Yuan D."/>
            <person name="Miao W."/>
        </authorList>
    </citation>
    <scope>NUCLEOTIDE SEQUENCE [LARGE SCALE GENOMIC DNA]</scope>
    <source>
        <strain evidence="1">36N120E</strain>
    </source>
</reference>
<evidence type="ECO:0000313" key="1">
    <source>
        <dbReference type="EMBL" id="KRX06930.1"/>
    </source>
</evidence>
<sequence length="331" mass="37500">MNTDGYNNYQIQTQNYNNNQNQQNPMMTPAYQNNQQQQQMMMMPGQPTFNYNQQVYPFQDNNMMVMGQQPMMPNQNNQQLGMQQQQANFMHMLGQGQTIPFDQDTGNQLLQSDGYTKLANSNSFHIKFTHISGCSDLLWTDGFQNKHAIKLNKFSNYKALSIELNNPSCGASEVKGHINNFRYGQTGDLQDQQVMYNVEHNRTCCTLKCLFSWQYLFGALGFYLCSICYPSKTKLIKNDVVQSIAQYGCCGKDATISDISGAKKYTIKENGPQQLGLFDASDQQIIGFNVQSTDVAGVRKNKRVVGLSVTFPQNFDVDDKASILLALSRML</sequence>